<accession>V4GTZ7</accession>
<proteinExistence type="predicted"/>
<dbReference type="GO" id="GO:0022857">
    <property type="term" value="F:transmembrane transporter activity"/>
    <property type="evidence" value="ECO:0007669"/>
    <property type="project" value="InterPro"/>
</dbReference>
<feature type="transmembrane region" description="Helical" evidence="6">
    <location>
        <begin position="295"/>
        <end position="321"/>
    </location>
</feature>
<name>V4GTZ7_9EURY</name>
<dbReference type="CDD" id="cd06580">
    <property type="entry name" value="TM_PBP1_transp_TpRbsC_like"/>
    <property type="match status" value="1"/>
</dbReference>
<dbReference type="InterPro" id="IPR001851">
    <property type="entry name" value="ABC_transp_permease"/>
</dbReference>
<dbReference type="Pfam" id="PF02653">
    <property type="entry name" value="BPD_transp_2"/>
    <property type="match status" value="1"/>
</dbReference>
<keyword evidence="2" id="KW-1003">Cell membrane</keyword>
<evidence type="ECO:0000256" key="5">
    <source>
        <dbReference type="ARBA" id="ARBA00023136"/>
    </source>
</evidence>
<keyword evidence="8" id="KW-1185">Reference proteome</keyword>
<keyword evidence="3 6" id="KW-0812">Transmembrane</keyword>
<evidence type="ECO:0000256" key="4">
    <source>
        <dbReference type="ARBA" id="ARBA00022989"/>
    </source>
</evidence>
<feature type="transmembrane region" description="Helical" evidence="6">
    <location>
        <begin position="202"/>
        <end position="227"/>
    </location>
</feature>
<feature type="transmembrane region" description="Helical" evidence="6">
    <location>
        <begin position="139"/>
        <end position="161"/>
    </location>
</feature>
<reference evidence="7 8" key="1">
    <citation type="journal article" date="2013" name="Genome Announc.">
        <title>Draft Genome Sequence of 'Candidatus Halobonum tyrrellensis' Strain G22, Isolated from the Hypersaline Waters of Lake Tyrrell, Australia.</title>
        <authorList>
            <person name="Ugalde J.A."/>
            <person name="Narasingarao P."/>
            <person name="Kuo S."/>
            <person name="Podell S."/>
            <person name="Allen E.E."/>
        </authorList>
    </citation>
    <scope>NUCLEOTIDE SEQUENCE [LARGE SCALE GENOMIC DNA]</scope>
    <source>
        <strain evidence="7 8">G22</strain>
    </source>
</reference>
<dbReference type="GO" id="GO:0005886">
    <property type="term" value="C:plasma membrane"/>
    <property type="evidence" value="ECO:0007669"/>
    <property type="project" value="UniProtKB-SubCell"/>
</dbReference>
<keyword evidence="5 6" id="KW-0472">Membrane</keyword>
<feature type="transmembrane region" description="Helical" evidence="6">
    <location>
        <begin position="258"/>
        <end position="283"/>
    </location>
</feature>
<dbReference type="PANTHER" id="PTHR43370">
    <property type="entry name" value="SUGAR ABC TRANSPORTER INTEGRAL MEMBRANE PROTEIN-RELATED"/>
    <property type="match status" value="1"/>
</dbReference>
<gene>
    <name evidence="7" type="ORF">K933_09102</name>
</gene>
<evidence type="ECO:0000313" key="7">
    <source>
        <dbReference type="EMBL" id="ESP88606.1"/>
    </source>
</evidence>
<dbReference type="PATRIC" id="fig|1324957.4.peg.1854"/>
<comment type="subcellular location">
    <subcellularLocation>
        <location evidence="1">Cell membrane</location>
        <topology evidence="1">Multi-pass membrane protein</topology>
    </subcellularLocation>
</comment>
<dbReference type="RefSeq" id="WP_023394405.1">
    <property type="nucleotide sequence ID" value="NZ_ASGZ01000028.1"/>
</dbReference>
<protein>
    <submittedName>
        <fullName evidence="7">Ribose ABC transporter permease</fullName>
    </submittedName>
</protein>
<dbReference type="eggNOG" id="arCOG00261">
    <property type="taxonomic scope" value="Archaea"/>
</dbReference>
<evidence type="ECO:0000256" key="2">
    <source>
        <dbReference type="ARBA" id="ARBA00022475"/>
    </source>
</evidence>
<dbReference type="PANTHER" id="PTHR43370:SF1">
    <property type="entry name" value="GUANOSINE ABC TRANSPORTER PERMEASE PROTEIN NUPQ"/>
    <property type="match status" value="1"/>
</dbReference>
<evidence type="ECO:0000256" key="3">
    <source>
        <dbReference type="ARBA" id="ARBA00022692"/>
    </source>
</evidence>
<feature type="transmembrane region" description="Helical" evidence="6">
    <location>
        <begin position="52"/>
        <end position="76"/>
    </location>
</feature>
<feature type="transmembrane region" description="Helical" evidence="6">
    <location>
        <begin position="83"/>
        <end position="103"/>
    </location>
</feature>
<dbReference type="AlphaFoldDB" id="V4GTZ7"/>
<dbReference type="STRING" id="1324957.K933_09102"/>
<comment type="caution">
    <text evidence="7">The sequence shown here is derived from an EMBL/GenBank/DDBJ whole genome shotgun (WGS) entry which is preliminary data.</text>
</comment>
<evidence type="ECO:0000313" key="8">
    <source>
        <dbReference type="Proteomes" id="UP000017840"/>
    </source>
</evidence>
<keyword evidence="4 6" id="KW-1133">Transmembrane helix</keyword>
<dbReference type="EMBL" id="ASGZ01000028">
    <property type="protein sequence ID" value="ESP88606.1"/>
    <property type="molecule type" value="Genomic_DNA"/>
</dbReference>
<evidence type="ECO:0000256" key="6">
    <source>
        <dbReference type="SAM" id="Phobius"/>
    </source>
</evidence>
<evidence type="ECO:0000256" key="1">
    <source>
        <dbReference type="ARBA" id="ARBA00004651"/>
    </source>
</evidence>
<dbReference type="Proteomes" id="UP000017840">
    <property type="component" value="Unassembled WGS sequence"/>
</dbReference>
<feature type="transmembrane region" description="Helical" evidence="6">
    <location>
        <begin position="109"/>
        <end position="132"/>
    </location>
</feature>
<organism evidence="7 8">
    <name type="scientific">Candidatus Halobonum tyrrellensis G22</name>
    <dbReference type="NCBI Taxonomy" id="1324957"/>
    <lineage>
        <taxon>Archaea</taxon>
        <taxon>Methanobacteriati</taxon>
        <taxon>Methanobacteriota</taxon>
        <taxon>Stenosarchaea group</taxon>
        <taxon>Halobacteria</taxon>
        <taxon>Halobacteriales</taxon>
        <taxon>Haloferacaceae</taxon>
        <taxon>Candidatus Halobonum</taxon>
    </lineage>
</organism>
<feature type="transmembrane region" description="Helical" evidence="6">
    <location>
        <begin position="20"/>
        <end position="40"/>
    </location>
</feature>
<sequence>MSAGFGSRVRERAGGAGLRLYLALGVVAALVALLAVLLVAPDSTAGQFAAVLFANSTFASALRLSVPIAFAALGGIFAEKSGVINIGLEGLLIIAAFAGIYAADLLGSPWLGLLGGVAASTLFALLFAVVCIEFRADQIIAGLAVWLIALGLAPFAAQVVYGSTNTPRVATFATLPTMGIPVVSEGVTAELLFGYALVDLPFFGALFSATPMVYVMFAAVVASWWTLNRTAFGRHVRASGENPKALDTAGVSVSRVRYAAVLLSGVLCGFGGAALSLSLGQFIGNGPTMVDGKGFIAIVAYLLGNYNAVGALLSTLLFAGLDALQLTLQARDVIQVPNSLVRTIPYVSVIVVLTLFGRTRTPDAAGDHYESGEE</sequence>